<proteinExistence type="predicted"/>
<dbReference type="EMBL" id="BAAANN010000032">
    <property type="protein sequence ID" value="GAA1979907.1"/>
    <property type="molecule type" value="Genomic_DNA"/>
</dbReference>
<reference evidence="1 2" key="1">
    <citation type="journal article" date="2019" name="Int. J. Syst. Evol. Microbiol.">
        <title>The Global Catalogue of Microorganisms (GCM) 10K type strain sequencing project: providing services to taxonomists for standard genome sequencing and annotation.</title>
        <authorList>
            <consortium name="The Broad Institute Genomics Platform"/>
            <consortium name="The Broad Institute Genome Sequencing Center for Infectious Disease"/>
            <person name="Wu L."/>
            <person name="Ma J."/>
        </authorList>
    </citation>
    <scope>NUCLEOTIDE SEQUENCE [LARGE SCALE GENOMIC DNA]</scope>
    <source>
        <strain evidence="1 2">JCM 14545</strain>
    </source>
</reference>
<comment type="caution">
    <text evidence="1">The sequence shown here is derived from an EMBL/GenBank/DDBJ whole genome shotgun (WGS) entry which is preliminary data.</text>
</comment>
<dbReference type="Proteomes" id="UP001501116">
    <property type="component" value="Unassembled WGS sequence"/>
</dbReference>
<evidence type="ECO:0000313" key="2">
    <source>
        <dbReference type="Proteomes" id="UP001501116"/>
    </source>
</evidence>
<protein>
    <submittedName>
        <fullName evidence="1">Uncharacterized protein</fullName>
    </submittedName>
</protein>
<name>A0ABN2S3R3_9PSEU</name>
<accession>A0ABN2S3R3</accession>
<keyword evidence="2" id="KW-1185">Reference proteome</keyword>
<sequence>MAKTDLVAELLDALAKVDGLRPATPLAPPNQTWMWWDWQSLAVDLDDEVVRIRFVATKLPLPPLLRAAEGAVRPILRGTAWETAALTLVVADIDGEAFTPMRDRDHTIGS</sequence>
<gene>
    <name evidence="1" type="ORF">GCM10009754_65440</name>
</gene>
<dbReference type="RefSeq" id="WP_344427829.1">
    <property type="nucleotide sequence ID" value="NZ_BAAANN010000032.1"/>
</dbReference>
<organism evidence="1 2">
    <name type="scientific">Amycolatopsis minnesotensis</name>
    <dbReference type="NCBI Taxonomy" id="337894"/>
    <lineage>
        <taxon>Bacteria</taxon>
        <taxon>Bacillati</taxon>
        <taxon>Actinomycetota</taxon>
        <taxon>Actinomycetes</taxon>
        <taxon>Pseudonocardiales</taxon>
        <taxon>Pseudonocardiaceae</taxon>
        <taxon>Amycolatopsis</taxon>
    </lineage>
</organism>
<evidence type="ECO:0000313" key="1">
    <source>
        <dbReference type="EMBL" id="GAA1979907.1"/>
    </source>
</evidence>